<sequence>MFCPQFSRLKVRLCTYVRRECSLKERELLCGRLIDRLIRPFFPARFYHEGQVCVIEWLVSCFLINNFILYFFFSHS</sequence>
<dbReference type="InterPro" id="IPR012162">
    <property type="entry name" value="PNPase"/>
</dbReference>
<dbReference type="STRING" id="4232.A0A251UMK5"/>
<gene>
    <name evidence="2" type="ORF">HannXRQ_Chr05g0138681</name>
</gene>
<dbReference type="Proteomes" id="UP000215914">
    <property type="component" value="Chromosome 5"/>
</dbReference>
<name>A0A251UMK5_HELAN</name>
<dbReference type="GO" id="GO:0003723">
    <property type="term" value="F:RNA binding"/>
    <property type="evidence" value="ECO:0007669"/>
    <property type="project" value="InterPro"/>
</dbReference>
<accession>A0A251UMK5</accession>
<dbReference type="GO" id="GO:0005840">
    <property type="term" value="C:ribosome"/>
    <property type="evidence" value="ECO:0007669"/>
    <property type="project" value="UniProtKB-KW"/>
</dbReference>
<dbReference type="InterPro" id="IPR020568">
    <property type="entry name" value="Ribosomal_Su5_D2-typ_SF"/>
</dbReference>
<protein>
    <submittedName>
        <fullName evidence="2">Putative ribosomal protein S5 domain 2-type fold, PNPase/RNase PH domain protein</fullName>
    </submittedName>
</protein>
<dbReference type="InParanoid" id="A0A251UMK5"/>
<keyword evidence="2" id="KW-0687">Ribonucleoprotein</keyword>
<dbReference type="PANTHER" id="PTHR11252">
    <property type="entry name" value="POLYRIBONUCLEOTIDE NUCLEOTIDYLTRANSFERASE"/>
    <property type="match status" value="1"/>
</dbReference>
<evidence type="ECO:0000256" key="1">
    <source>
        <dbReference type="SAM" id="Phobius"/>
    </source>
</evidence>
<dbReference type="InterPro" id="IPR027408">
    <property type="entry name" value="PNPase/RNase_PH_dom_sf"/>
</dbReference>
<dbReference type="SUPFAM" id="SSF54211">
    <property type="entry name" value="Ribosomal protein S5 domain 2-like"/>
    <property type="match status" value="1"/>
</dbReference>
<keyword evidence="1" id="KW-0812">Transmembrane</keyword>
<dbReference type="GO" id="GO:0006402">
    <property type="term" value="P:mRNA catabolic process"/>
    <property type="evidence" value="ECO:0007669"/>
    <property type="project" value="InterPro"/>
</dbReference>
<dbReference type="PANTHER" id="PTHR11252:SF16">
    <property type="entry name" value="POLYRIBONUCLEOTIDE NUCLEOTIDYLTRANSFERASE 2, MITOCHONDRIAL"/>
    <property type="match status" value="1"/>
</dbReference>
<evidence type="ECO:0000313" key="2">
    <source>
        <dbReference type="EMBL" id="OTG24617.1"/>
    </source>
</evidence>
<keyword evidence="3" id="KW-1185">Reference proteome</keyword>
<reference evidence="3" key="1">
    <citation type="journal article" date="2017" name="Nature">
        <title>The sunflower genome provides insights into oil metabolism, flowering and Asterid evolution.</title>
        <authorList>
            <person name="Badouin H."/>
            <person name="Gouzy J."/>
            <person name="Grassa C.J."/>
            <person name="Murat F."/>
            <person name="Staton S.E."/>
            <person name="Cottret L."/>
            <person name="Lelandais-Briere C."/>
            <person name="Owens G.L."/>
            <person name="Carrere S."/>
            <person name="Mayjonade B."/>
            <person name="Legrand L."/>
            <person name="Gill N."/>
            <person name="Kane N.C."/>
            <person name="Bowers J.E."/>
            <person name="Hubner S."/>
            <person name="Bellec A."/>
            <person name="Berard A."/>
            <person name="Berges H."/>
            <person name="Blanchet N."/>
            <person name="Boniface M.C."/>
            <person name="Brunel D."/>
            <person name="Catrice O."/>
            <person name="Chaidir N."/>
            <person name="Claudel C."/>
            <person name="Donnadieu C."/>
            <person name="Faraut T."/>
            <person name="Fievet G."/>
            <person name="Helmstetter N."/>
            <person name="King M."/>
            <person name="Knapp S.J."/>
            <person name="Lai Z."/>
            <person name="Le Paslier M.C."/>
            <person name="Lippi Y."/>
            <person name="Lorenzon L."/>
            <person name="Mandel J.R."/>
            <person name="Marage G."/>
            <person name="Marchand G."/>
            <person name="Marquand E."/>
            <person name="Bret-Mestries E."/>
            <person name="Morien E."/>
            <person name="Nambeesan S."/>
            <person name="Nguyen T."/>
            <person name="Pegot-Espagnet P."/>
            <person name="Pouilly N."/>
            <person name="Raftis F."/>
            <person name="Sallet E."/>
            <person name="Schiex T."/>
            <person name="Thomas J."/>
            <person name="Vandecasteele C."/>
            <person name="Vares D."/>
            <person name="Vear F."/>
            <person name="Vautrin S."/>
            <person name="Crespi M."/>
            <person name="Mangin B."/>
            <person name="Burke J.M."/>
            <person name="Salse J."/>
            <person name="Munos S."/>
            <person name="Vincourt P."/>
            <person name="Rieseberg L.H."/>
            <person name="Langlade N.B."/>
        </authorList>
    </citation>
    <scope>NUCLEOTIDE SEQUENCE [LARGE SCALE GENOMIC DNA]</scope>
    <source>
        <strain evidence="3">cv. SF193</strain>
    </source>
</reference>
<keyword evidence="2" id="KW-0689">Ribosomal protein</keyword>
<organism evidence="2 3">
    <name type="scientific">Helianthus annuus</name>
    <name type="common">Common sunflower</name>
    <dbReference type="NCBI Taxonomy" id="4232"/>
    <lineage>
        <taxon>Eukaryota</taxon>
        <taxon>Viridiplantae</taxon>
        <taxon>Streptophyta</taxon>
        <taxon>Embryophyta</taxon>
        <taxon>Tracheophyta</taxon>
        <taxon>Spermatophyta</taxon>
        <taxon>Magnoliopsida</taxon>
        <taxon>eudicotyledons</taxon>
        <taxon>Gunneridae</taxon>
        <taxon>Pentapetalae</taxon>
        <taxon>asterids</taxon>
        <taxon>campanulids</taxon>
        <taxon>Asterales</taxon>
        <taxon>Asteraceae</taxon>
        <taxon>Asteroideae</taxon>
        <taxon>Heliantheae alliance</taxon>
        <taxon>Heliantheae</taxon>
        <taxon>Helianthus</taxon>
    </lineage>
</organism>
<evidence type="ECO:0000313" key="3">
    <source>
        <dbReference type="Proteomes" id="UP000215914"/>
    </source>
</evidence>
<proteinExistence type="predicted"/>
<feature type="transmembrane region" description="Helical" evidence="1">
    <location>
        <begin position="54"/>
        <end position="73"/>
    </location>
</feature>
<dbReference type="Gene3D" id="3.30.230.70">
    <property type="entry name" value="GHMP Kinase, N-terminal domain"/>
    <property type="match status" value="1"/>
</dbReference>
<dbReference type="EMBL" id="CM007894">
    <property type="protein sequence ID" value="OTG24617.1"/>
    <property type="molecule type" value="Genomic_DNA"/>
</dbReference>
<dbReference type="AlphaFoldDB" id="A0A251UMK5"/>
<dbReference type="GO" id="GO:0004654">
    <property type="term" value="F:polyribonucleotide nucleotidyltransferase activity"/>
    <property type="evidence" value="ECO:0007669"/>
    <property type="project" value="InterPro"/>
</dbReference>
<keyword evidence="1" id="KW-0472">Membrane</keyword>
<keyword evidence="1" id="KW-1133">Transmembrane helix</keyword>